<dbReference type="EMBL" id="PYNS01000013">
    <property type="protein sequence ID" value="PSV10209.1"/>
    <property type="molecule type" value="Genomic_DNA"/>
</dbReference>
<feature type="transmembrane region" description="Helical" evidence="1">
    <location>
        <begin position="66"/>
        <end position="83"/>
    </location>
</feature>
<protein>
    <submittedName>
        <fullName evidence="2">Uncharacterized protein</fullName>
    </submittedName>
</protein>
<gene>
    <name evidence="2" type="ORF">C0W93_12180</name>
</gene>
<sequence length="115" mass="13828">MKKTTEYLKSRIRKHKNYRRISEKQIFSLAFIITLSFLNTSITHYFSISIDTKKTLHVEDVELLNLYIINTDSIFIIMKYLALKITYKEFNYHLIILFSIQMIFTLTNIYLITSF</sequence>
<evidence type="ECO:0000256" key="1">
    <source>
        <dbReference type="SAM" id="Phobius"/>
    </source>
</evidence>
<proteinExistence type="predicted"/>
<name>A0A2T3KU12_PHOLD</name>
<feature type="transmembrane region" description="Helical" evidence="1">
    <location>
        <begin position="26"/>
        <end position="46"/>
    </location>
</feature>
<keyword evidence="1" id="KW-0472">Membrane</keyword>
<reference evidence="2 3" key="1">
    <citation type="submission" date="2018-03" db="EMBL/GenBank/DDBJ databases">
        <title>Whole genome sequencing of Histamine producing bacteria.</title>
        <authorList>
            <person name="Butler K."/>
        </authorList>
    </citation>
    <scope>NUCLEOTIDE SEQUENCE [LARGE SCALE GENOMIC DNA]</scope>
    <source>
        <strain evidence="2 3">Res.4.1</strain>
    </source>
</reference>
<evidence type="ECO:0000313" key="2">
    <source>
        <dbReference type="EMBL" id="PSV10209.1"/>
    </source>
</evidence>
<dbReference type="Proteomes" id="UP000240530">
    <property type="component" value="Unassembled WGS sequence"/>
</dbReference>
<organism evidence="2 3">
    <name type="scientific">Photobacterium leiognathi subsp. mandapamensis</name>
    <name type="common">Photobacterium mandapamensis</name>
    <dbReference type="NCBI Taxonomy" id="48408"/>
    <lineage>
        <taxon>Bacteria</taxon>
        <taxon>Pseudomonadati</taxon>
        <taxon>Pseudomonadota</taxon>
        <taxon>Gammaproteobacteria</taxon>
        <taxon>Vibrionales</taxon>
        <taxon>Vibrionaceae</taxon>
        <taxon>Photobacterium</taxon>
    </lineage>
</organism>
<dbReference type="AlphaFoldDB" id="A0A2T3KU12"/>
<keyword evidence="1" id="KW-1133">Transmembrane helix</keyword>
<evidence type="ECO:0000313" key="3">
    <source>
        <dbReference type="Proteomes" id="UP000240530"/>
    </source>
</evidence>
<comment type="caution">
    <text evidence="2">The sequence shown here is derived from an EMBL/GenBank/DDBJ whole genome shotgun (WGS) entry which is preliminary data.</text>
</comment>
<feature type="transmembrane region" description="Helical" evidence="1">
    <location>
        <begin position="90"/>
        <end position="112"/>
    </location>
</feature>
<keyword evidence="1" id="KW-0812">Transmembrane</keyword>
<accession>A0A2T3KU12</accession>